<keyword evidence="9" id="KW-0472">Membrane</keyword>
<dbReference type="GO" id="GO:0000139">
    <property type="term" value="C:Golgi membrane"/>
    <property type="evidence" value="ECO:0007669"/>
    <property type="project" value="UniProtKB-SubCell"/>
</dbReference>
<evidence type="ECO:0000256" key="3">
    <source>
        <dbReference type="ARBA" id="ARBA00022676"/>
    </source>
</evidence>
<keyword evidence="10" id="KW-0325">Glycoprotein</keyword>
<evidence type="ECO:0000313" key="12">
    <source>
        <dbReference type="Proteomes" id="UP001190700"/>
    </source>
</evidence>
<evidence type="ECO:0000313" key="11">
    <source>
        <dbReference type="EMBL" id="KAK3256880.1"/>
    </source>
</evidence>
<evidence type="ECO:0000256" key="9">
    <source>
        <dbReference type="ARBA" id="ARBA00023136"/>
    </source>
</evidence>
<evidence type="ECO:0000256" key="6">
    <source>
        <dbReference type="ARBA" id="ARBA00022968"/>
    </source>
</evidence>
<organism evidence="11 12">
    <name type="scientific">Cymbomonas tetramitiformis</name>
    <dbReference type="NCBI Taxonomy" id="36881"/>
    <lineage>
        <taxon>Eukaryota</taxon>
        <taxon>Viridiplantae</taxon>
        <taxon>Chlorophyta</taxon>
        <taxon>Pyramimonadophyceae</taxon>
        <taxon>Pyramimonadales</taxon>
        <taxon>Pyramimonadaceae</taxon>
        <taxon>Cymbomonas</taxon>
    </lineage>
</organism>
<proteinExistence type="inferred from homology"/>
<reference evidence="11 12" key="1">
    <citation type="journal article" date="2015" name="Genome Biol. Evol.">
        <title>Comparative Genomics of a Bacterivorous Green Alga Reveals Evolutionary Causalities and Consequences of Phago-Mixotrophic Mode of Nutrition.</title>
        <authorList>
            <person name="Burns J.A."/>
            <person name="Paasch A."/>
            <person name="Narechania A."/>
            <person name="Kim E."/>
        </authorList>
    </citation>
    <scope>NUCLEOTIDE SEQUENCE [LARGE SCALE GENOMIC DNA]</scope>
    <source>
        <strain evidence="11 12">PLY_AMNH</strain>
    </source>
</reference>
<evidence type="ECO:0000256" key="5">
    <source>
        <dbReference type="ARBA" id="ARBA00022692"/>
    </source>
</evidence>
<comment type="caution">
    <text evidence="11">The sequence shown here is derived from an EMBL/GenBank/DDBJ whole genome shotgun (WGS) entry which is preliminary data.</text>
</comment>
<dbReference type="PANTHER" id="PTHR11987:SF36">
    <property type="entry name" value="SIA-ALPHA-2,3-GAL-BETA-1,4-GLCNAC-R:ALPHA 2,8-SIALYLTRANSFERASE"/>
    <property type="match status" value="1"/>
</dbReference>
<keyword evidence="4" id="KW-0808">Transferase</keyword>
<dbReference type="InterPro" id="IPR050943">
    <property type="entry name" value="Glycosyltr_29_Sialyltrsf"/>
</dbReference>
<evidence type="ECO:0000256" key="4">
    <source>
        <dbReference type="ARBA" id="ARBA00022679"/>
    </source>
</evidence>
<gene>
    <name evidence="11" type="ORF">CYMTET_34011</name>
</gene>
<keyword evidence="8" id="KW-0333">Golgi apparatus</keyword>
<comment type="subcellular location">
    <subcellularLocation>
        <location evidence="1">Golgi apparatus membrane</location>
        <topology evidence="1">Single-pass type II membrane protein</topology>
    </subcellularLocation>
</comment>
<accession>A0AAE0KQL8</accession>
<protein>
    <submittedName>
        <fullName evidence="11">Glycosyltransferase 29 protein</fullName>
    </submittedName>
</protein>
<evidence type="ECO:0000256" key="2">
    <source>
        <dbReference type="ARBA" id="ARBA00006003"/>
    </source>
</evidence>
<keyword evidence="7" id="KW-1133">Transmembrane helix</keyword>
<evidence type="ECO:0000256" key="8">
    <source>
        <dbReference type="ARBA" id="ARBA00023034"/>
    </source>
</evidence>
<evidence type="ECO:0000256" key="1">
    <source>
        <dbReference type="ARBA" id="ARBA00004323"/>
    </source>
</evidence>
<evidence type="ECO:0000256" key="7">
    <source>
        <dbReference type="ARBA" id="ARBA00022989"/>
    </source>
</evidence>
<keyword evidence="6" id="KW-0735">Signal-anchor</keyword>
<dbReference type="Proteomes" id="UP001190700">
    <property type="component" value="Unassembled WGS sequence"/>
</dbReference>
<dbReference type="AlphaFoldDB" id="A0AAE0KQL8"/>
<comment type="similarity">
    <text evidence="2">Belongs to the glycosyltransferase 29 family.</text>
</comment>
<keyword evidence="3" id="KW-0328">Glycosyltransferase</keyword>
<dbReference type="Pfam" id="PF00777">
    <property type="entry name" value="Glyco_transf_29"/>
    <property type="match status" value="1"/>
</dbReference>
<dbReference type="InterPro" id="IPR001675">
    <property type="entry name" value="Glyco_trans_29"/>
</dbReference>
<dbReference type="Gene3D" id="3.90.1480.20">
    <property type="entry name" value="Glycosyl transferase family 29"/>
    <property type="match status" value="1"/>
</dbReference>
<keyword evidence="12" id="KW-1185">Reference proteome</keyword>
<name>A0AAE0KQL8_9CHLO</name>
<dbReference type="PANTHER" id="PTHR11987">
    <property type="entry name" value="ALPHA-2,8-SIALYLTRANSFERASE"/>
    <property type="match status" value="1"/>
</dbReference>
<sequence>MYLFSADATIMGVRAHSSSQGVRAVERGQVYGRWSAGKCTGGGALGQMCGRWSAEQVYGRWSAGKCTGGGARVIWYRFVDDGSPGKGSSRDRAHSDFVELTMIGDLPYLDYYAKDYRGKSVLARYLFPSILPELLPRDDVRGMWDSYPTCAVVGNAGTLLEKELGEEIDRHAAVFRAGFPPVAGFERHVGRHTTYDVVDMDRVKLIVNPVHHRYVVPEHQHYYRMNADGTQSTLLLTDSVRCVPRSPVPCCCALLRPLVCLSRACSGNPDTAGGETSRADCGEVVGALLNALSRQCPLSPKLLQGQCTPSPKPL</sequence>
<evidence type="ECO:0000256" key="10">
    <source>
        <dbReference type="ARBA" id="ARBA00023180"/>
    </source>
</evidence>
<dbReference type="InterPro" id="IPR038578">
    <property type="entry name" value="GT29-like_sf"/>
</dbReference>
<dbReference type="GO" id="GO:0008373">
    <property type="term" value="F:sialyltransferase activity"/>
    <property type="evidence" value="ECO:0007669"/>
    <property type="project" value="InterPro"/>
</dbReference>
<keyword evidence="5" id="KW-0812">Transmembrane</keyword>
<dbReference type="EMBL" id="LGRX02021261">
    <property type="protein sequence ID" value="KAK3256880.1"/>
    <property type="molecule type" value="Genomic_DNA"/>
</dbReference>